<dbReference type="SUPFAM" id="SSF56176">
    <property type="entry name" value="FAD-binding/transporter-associated domain-like"/>
    <property type="match status" value="1"/>
</dbReference>
<dbReference type="InterPro" id="IPR036318">
    <property type="entry name" value="FAD-bd_PCMH-like_sf"/>
</dbReference>
<sequence length="575" mass="63848">MLRQQIWRSSKRFFHASTKLKFNASGSRFNSTKFLFSVANKSKDSIILGFTSSSIALLVLSTLFEWNSDKESVLQNEVKFPEGSTTKLSDLSTPKYGSIDDFVKAREQIIKIVGIDNVSNSKSEIETHSDTYFNSHHPEPNQKPQLIVFPSSTEQVAEILKISYQFNIPIIPYSGGTSLEGHYIATTGTPTITLDFARNMTNILKLNKDDLDITVQPGVGWEDLHDYLDEKNLLFGPDPGPGALIGGMVNTSCSGTNAARYGTMKENVLGLTVVLSDGTIIKTKKRPRKSSAGYNLTGLIIGSEGTLGIVTEITLKLHVKPKEETVAVVSFPDVGKASKCVSDIVQQGIQVNAMELLDDKMMKVVNATGETSRTWIEKPTLFFKLGGNSKTSLSDLIDKIQSISKIHNNISFEFAKNAEEIVELWSARKMALWSTINQGREIDPEMQIWTTDVAVPISKLANILTETQQDMEQSGLLSTLVGHAGDGNFHAFVLYTPKQRKIAEDLVERMVQRALKFEGTCTGEHGVGYGKRSYLEEELGEEPINLMRRIKLSLDPKRLLNPDKIFKIDPNDHEH</sequence>
<keyword evidence="8" id="KW-0496">Mitochondrion</keyword>
<reference evidence="14" key="1">
    <citation type="journal article" date="2021" name="Open Biol.">
        <title>Shared evolutionary footprints suggest mitochondrial oxidative damage underlies multiple complex I losses in fungi.</title>
        <authorList>
            <person name="Schikora-Tamarit M.A."/>
            <person name="Marcet-Houben M."/>
            <person name="Nosek J."/>
            <person name="Gabaldon T."/>
        </authorList>
    </citation>
    <scope>NUCLEOTIDE SEQUENCE</scope>
    <source>
        <strain evidence="14">CBS6341</strain>
    </source>
</reference>
<evidence type="ECO:0000313" key="15">
    <source>
        <dbReference type="Proteomes" id="UP000769528"/>
    </source>
</evidence>
<comment type="subcellular location">
    <subcellularLocation>
        <location evidence="2">Mitochondrion</location>
    </subcellularLocation>
</comment>
<keyword evidence="7" id="KW-0560">Oxidoreductase</keyword>
<comment type="similarity">
    <text evidence="3">Belongs to the FAD-binding oxidoreductase/transferase type 4 family.</text>
</comment>
<name>A0A9P8PZP0_9ASCO</name>
<feature type="domain" description="FAD-binding PCMH-type" evidence="13">
    <location>
        <begin position="140"/>
        <end position="320"/>
    </location>
</feature>
<proteinExistence type="inferred from homology"/>
<comment type="cofactor">
    <cofactor evidence="1">
        <name>FAD</name>
        <dbReference type="ChEBI" id="CHEBI:57692"/>
    </cofactor>
</comment>
<dbReference type="PANTHER" id="PTHR11748:SF111">
    <property type="entry name" value="D-LACTATE DEHYDROGENASE, MITOCHONDRIAL-RELATED"/>
    <property type="match status" value="1"/>
</dbReference>
<dbReference type="OrthoDB" id="7786253at2759"/>
<dbReference type="Proteomes" id="UP000769528">
    <property type="component" value="Unassembled WGS sequence"/>
</dbReference>
<comment type="caution">
    <text evidence="14">The sequence shown here is derived from an EMBL/GenBank/DDBJ whole genome shotgun (WGS) entry which is preliminary data.</text>
</comment>
<dbReference type="SUPFAM" id="SSF55103">
    <property type="entry name" value="FAD-linked oxidases, C-terminal domain"/>
    <property type="match status" value="1"/>
</dbReference>
<dbReference type="GO" id="GO:0008720">
    <property type="term" value="F:D-lactate dehydrogenase (NAD+) activity"/>
    <property type="evidence" value="ECO:0007669"/>
    <property type="project" value="TreeGrafter"/>
</dbReference>
<dbReference type="FunFam" id="1.10.45.10:FF:000001">
    <property type="entry name" value="D-lactate dehydrogenase mitochondrial"/>
    <property type="match status" value="1"/>
</dbReference>
<evidence type="ECO:0000256" key="1">
    <source>
        <dbReference type="ARBA" id="ARBA00001974"/>
    </source>
</evidence>
<evidence type="ECO:0000256" key="11">
    <source>
        <dbReference type="ARBA" id="ARBA00055809"/>
    </source>
</evidence>
<dbReference type="InterPro" id="IPR004113">
    <property type="entry name" value="FAD-bd_oxidored_4_C"/>
</dbReference>
<dbReference type="Gene3D" id="3.30.465.10">
    <property type="match status" value="1"/>
</dbReference>
<evidence type="ECO:0000259" key="13">
    <source>
        <dbReference type="PROSITE" id="PS51387"/>
    </source>
</evidence>
<keyword evidence="6" id="KW-0809">Transit peptide</keyword>
<dbReference type="PROSITE" id="PS51387">
    <property type="entry name" value="FAD_PCMH"/>
    <property type="match status" value="1"/>
</dbReference>
<dbReference type="Gene3D" id="1.10.45.10">
    <property type="entry name" value="Vanillyl-alcohol Oxidase, Chain A, domain 4"/>
    <property type="match status" value="1"/>
</dbReference>
<evidence type="ECO:0000256" key="9">
    <source>
        <dbReference type="ARBA" id="ARBA00038897"/>
    </source>
</evidence>
<dbReference type="GO" id="GO:0071949">
    <property type="term" value="F:FAD binding"/>
    <property type="evidence" value="ECO:0007669"/>
    <property type="project" value="InterPro"/>
</dbReference>
<evidence type="ECO:0000256" key="5">
    <source>
        <dbReference type="ARBA" id="ARBA00022827"/>
    </source>
</evidence>
<dbReference type="AlphaFoldDB" id="A0A9P8PZP0"/>
<dbReference type="PANTHER" id="PTHR11748">
    <property type="entry name" value="D-LACTATE DEHYDROGENASE"/>
    <property type="match status" value="1"/>
</dbReference>
<evidence type="ECO:0000256" key="2">
    <source>
        <dbReference type="ARBA" id="ARBA00004173"/>
    </source>
</evidence>
<protein>
    <recommendedName>
        <fullName evidence="9">D-lactate dehydrogenase (cytochrome)</fullName>
        <ecNumber evidence="9">1.1.2.4</ecNumber>
    </recommendedName>
    <alternativeName>
        <fullName evidence="12">D-lactate ferricytochrome C oxidoreductase</fullName>
    </alternativeName>
</protein>
<dbReference type="EMBL" id="JAEUBF010000103">
    <property type="protein sequence ID" value="KAH3680490.1"/>
    <property type="molecule type" value="Genomic_DNA"/>
</dbReference>
<dbReference type="GO" id="GO:0004458">
    <property type="term" value="F:D-lactate dehydrogenase (cytochrome) activity"/>
    <property type="evidence" value="ECO:0007669"/>
    <property type="project" value="UniProtKB-EC"/>
</dbReference>
<evidence type="ECO:0000256" key="6">
    <source>
        <dbReference type="ARBA" id="ARBA00022946"/>
    </source>
</evidence>
<dbReference type="InterPro" id="IPR016164">
    <property type="entry name" value="FAD-linked_Oxase-like_C"/>
</dbReference>
<evidence type="ECO:0000256" key="12">
    <source>
        <dbReference type="ARBA" id="ARBA00083446"/>
    </source>
</evidence>
<dbReference type="FunFam" id="3.30.465.10:FF:000038">
    <property type="entry name" value="D-lactate dehydrogenase"/>
    <property type="match status" value="1"/>
</dbReference>
<dbReference type="GO" id="GO:0005739">
    <property type="term" value="C:mitochondrion"/>
    <property type="evidence" value="ECO:0007669"/>
    <property type="project" value="UniProtKB-SubCell"/>
</dbReference>
<evidence type="ECO:0000313" key="14">
    <source>
        <dbReference type="EMBL" id="KAH3680490.1"/>
    </source>
</evidence>
<dbReference type="EC" id="1.1.2.4" evidence="9"/>
<dbReference type="Gene3D" id="3.30.70.2740">
    <property type="match status" value="1"/>
</dbReference>
<keyword evidence="5" id="KW-0274">FAD</keyword>
<comment type="function">
    <text evidence="11">Catalyzes the stereospecific oxidation of D-lactate to pyruvate.</text>
</comment>
<evidence type="ECO:0000256" key="8">
    <source>
        <dbReference type="ARBA" id="ARBA00023128"/>
    </source>
</evidence>
<dbReference type="Pfam" id="PF01565">
    <property type="entry name" value="FAD_binding_4"/>
    <property type="match status" value="1"/>
</dbReference>
<keyword evidence="4" id="KW-0285">Flavoprotein</keyword>
<dbReference type="InterPro" id="IPR006094">
    <property type="entry name" value="Oxid_FAD_bind_N"/>
</dbReference>
<dbReference type="GO" id="GO:1903457">
    <property type="term" value="P:lactate catabolic process"/>
    <property type="evidence" value="ECO:0007669"/>
    <property type="project" value="TreeGrafter"/>
</dbReference>
<organism evidence="14 15">
    <name type="scientific">Wickerhamomyces mucosus</name>
    <dbReference type="NCBI Taxonomy" id="1378264"/>
    <lineage>
        <taxon>Eukaryota</taxon>
        <taxon>Fungi</taxon>
        <taxon>Dikarya</taxon>
        <taxon>Ascomycota</taxon>
        <taxon>Saccharomycotina</taxon>
        <taxon>Saccharomycetes</taxon>
        <taxon>Phaffomycetales</taxon>
        <taxon>Wickerhamomycetaceae</taxon>
        <taxon>Wickerhamomyces</taxon>
    </lineage>
</organism>
<dbReference type="InterPro" id="IPR016166">
    <property type="entry name" value="FAD-bd_PCMH"/>
</dbReference>
<reference evidence="14" key="2">
    <citation type="submission" date="2021-01" db="EMBL/GenBank/DDBJ databases">
        <authorList>
            <person name="Schikora-Tamarit M.A."/>
        </authorList>
    </citation>
    <scope>NUCLEOTIDE SEQUENCE</scope>
    <source>
        <strain evidence="14">CBS6341</strain>
    </source>
</reference>
<dbReference type="InterPro" id="IPR016169">
    <property type="entry name" value="FAD-bd_PCMH_sub2"/>
</dbReference>
<dbReference type="InterPro" id="IPR016171">
    <property type="entry name" value="Vanillyl_alc_oxidase_C-sub2"/>
</dbReference>
<evidence type="ECO:0000256" key="3">
    <source>
        <dbReference type="ARBA" id="ARBA00008000"/>
    </source>
</evidence>
<accession>A0A9P8PZP0</accession>
<evidence type="ECO:0000256" key="7">
    <source>
        <dbReference type="ARBA" id="ARBA00023002"/>
    </source>
</evidence>
<evidence type="ECO:0000256" key="4">
    <source>
        <dbReference type="ARBA" id="ARBA00022630"/>
    </source>
</evidence>
<gene>
    <name evidence="14" type="ORF">WICMUC_000278</name>
</gene>
<comment type="catalytic activity">
    <reaction evidence="10">
        <text>(R)-lactate + 2 Fe(III)-[cytochrome c] = 2 Fe(II)-[cytochrome c] + pyruvate + 2 H(+)</text>
        <dbReference type="Rhea" id="RHEA:13521"/>
        <dbReference type="Rhea" id="RHEA-COMP:10350"/>
        <dbReference type="Rhea" id="RHEA-COMP:14399"/>
        <dbReference type="ChEBI" id="CHEBI:15361"/>
        <dbReference type="ChEBI" id="CHEBI:15378"/>
        <dbReference type="ChEBI" id="CHEBI:16004"/>
        <dbReference type="ChEBI" id="CHEBI:29033"/>
        <dbReference type="ChEBI" id="CHEBI:29034"/>
        <dbReference type="EC" id="1.1.2.4"/>
    </reaction>
</comment>
<evidence type="ECO:0000256" key="10">
    <source>
        <dbReference type="ARBA" id="ARBA00051436"/>
    </source>
</evidence>
<keyword evidence="15" id="KW-1185">Reference proteome</keyword>
<dbReference type="Pfam" id="PF02913">
    <property type="entry name" value="FAD-oxidase_C"/>
    <property type="match status" value="1"/>
</dbReference>
<dbReference type="FunFam" id="3.30.70.2740:FF:000001">
    <property type="entry name" value="D-lactate dehydrogenase mitochondrial"/>
    <property type="match status" value="1"/>
</dbReference>